<name>A0A1H5X5C8_9RHOB</name>
<proteinExistence type="predicted"/>
<dbReference type="InterPro" id="IPR029044">
    <property type="entry name" value="Nucleotide-diphossugar_trans"/>
</dbReference>
<evidence type="ECO:0000313" key="2">
    <source>
        <dbReference type="Proteomes" id="UP000236752"/>
    </source>
</evidence>
<gene>
    <name evidence="1" type="ORF">SAMN04488045_1713</name>
</gene>
<accession>A0A1H5X5C8</accession>
<evidence type="ECO:0008006" key="3">
    <source>
        <dbReference type="Google" id="ProtNLM"/>
    </source>
</evidence>
<dbReference type="SUPFAM" id="SSF53448">
    <property type="entry name" value="Nucleotide-diphospho-sugar transferases"/>
    <property type="match status" value="1"/>
</dbReference>
<dbReference type="RefSeq" id="WP_103910019.1">
    <property type="nucleotide sequence ID" value="NZ_FNUZ01000002.1"/>
</dbReference>
<dbReference type="Proteomes" id="UP000236752">
    <property type="component" value="Unassembled WGS sequence"/>
</dbReference>
<sequence>MAQVPATPKLQRVKTLMKARLGNPESVATEDGLQASEIAALNLRAALADQNGQPVAEQVIFLIPLVSPKDVTDWDAVTGRLNRTLQSFLDQTIPNWRAVVCCQERPPLPDDPRISYLPFDEPFEGNDKWRKLHHLADSLSAANDPAGYVMSFDADDLLHKGAVDHMLRTQAKGGYLVEKGYVRDVAAGDIALAGRPTLALPLRKPFWKLCGSCVALRYDPEIKESTPFIQAMTQHEHRMFPYLAKLAGLPLTALPEPMVLYELNHGENFGERRGRVSFKTRFVQRFKISDQATLDGIDQNFPS</sequence>
<protein>
    <recommendedName>
        <fullName evidence="3">Glycosyl transferase family 2</fullName>
    </recommendedName>
</protein>
<dbReference type="EMBL" id="FNUZ01000002">
    <property type="protein sequence ID" value="SEG06600.1"/>
    <property type="molecule type" value="Genomic_DNA"/>
</dbReference>
<dbReference type="OrthoDB" id="7838294at2"/>
<keyword evidence="2" id="KW-1185">Reference proteome</keyword>
<organism evidence="1 2">
    <name type="scientific">Thalassococcus halodurans</name>
    <dbReference type="NCBI Taxonomy" id="373675"/>
    <lineage>
        <taxon>Bacteria</taxon>
        <taxon>Pseudomonadati</taxon>
        <taxon>Pseudomonadota</taxon>
        <taxon>Alphaproteobacteria</taxon>
        <taxon>Rhodobacterales</taxon>
        <taxon>Roseobacteraceae</taxon>
        <taxon>Thalassococcus</taxon>
    </lineage>
</organism>
<reference evidence="1 2" key="1">
    <citation type="submission" date="2016-10" db="EMBL/GenBank/DDBJ databases">
        <authorList>
            <person name="de Groot N.N."/>
        </authorList>
    </citation>
    <scope>NUCLEOTIDE SEQUENCE [LARGE SCALE GENOMIC DNA]</scope>
    <source>
        <strain evidence="1 2">DSM 26915</strain>
    </source>
</reference>
<dbReference type="AlphaFoldDB" id="A0A1H5X5C8"/>
<evidence type="ECO:0000313" key="1">
    <source>
        <dbReference type="EMBL" id="SEG06600.1"/>
    </source>
</evidence>